<organism evidence="4 5">
    <name type="scientific">Gouania willdenowi</name>
    <name type="common">Blunt-snouted clingfish</name>
    <name type="synonym">Lepadogaster willdenowi</name>
    <dbReference type="NCBI Taxonomy" id="441366"/>
    <lineage>
        <taxon>Eukaryota</taxon>
        <taxon>Metazoa</taxon>
        <taxon>Chordata</taxon>
        <taxon>Craniata</taxon>
        <taxon>Vertebrata</taxon>
        <taxon>Euteleostomi</taxon>
        <taxon>Actinopterygii</taxon>
        <taxon>Neopterygii</taxon>
        <taxon>Teleostei</taxon>
        <taxon>Neoteleostei</taxon>
        <taxon>Acanthomorphata</taxon>
        <taxon>Ovalentaria</taxon>
        <taxon>Blenniimorphae</taxon>
        <taxon>Blenniiformes</taxon>
        <taxon>Gobiesocoidei</taxon>
        <taxon>Gobiesocidae</taxon>
        <taxon>Gobiesocinae</taxon>
        <taxon>Gouania</taxon>
    </lineage>
</organism>
<keyword evidence="5" id="KW-1185">Reference proteome</keyword>
<protein>
    <recommendedName>
        <fullName evidence="6">IQ domain-containing protein E</fullName>
    </recommendedName>
</protein>
<dbReference type="PROSITE" id="PS50096">
    <property type="entry name" value="IQ"/>
    <property type="match status" value="2"/>
</dbReference>
<dbReference type="AlphaFoldDB" id="A0A8C5D4M3"/>
<keyword evidence="1" id="KW-0677">Repeat</keyword>
<feature type="compositionally biased region" description="Polar residues" evidence="3">
    <location>
        <begin position="639"/>
        <end position="658"/>
    </location>
</feature>
<feature type="region of interest" description="Disordered" evidence="3">
    <location>
        <begin position="639"/>
        <end position="664"/>
    </location>
</feature>
<feature type="region of interest" description="Disordered" evidence="3">
    <location>
        <begin position="677"/>
        <end position="713"/>
    </location>
</feature>
<evidence type="ECO:0000256" key="2">
    <source>
        <dbReference type="SAM" id="Coils"/>
    </source>
</evidence>
<dbReference type="Proteomes" id="UP000694680">
    <property type="component" value="Chromosome 1"/>
</dbReference>
<feature type="coiled-coil region" evidence="2">
    <location>
        <begin position="181"/>
        <end position="335"/>
    </location>
</feature>
<feature type="region of interest" description="Disordered" evidence="3">
    <location>
        <begin position="520"/>
        <end position="540"/>
    </location>
</feature>
<dbReference type="PANTHER" id="PTHR22590">
    <property type="entry name" value="MYOSIN MOTOR DOMAIN-CONTAINING PROTEIN"/>
    <property type="match status" value="1"/>
</dbReference>
<feature type="compositionally biased region" description="Polar residues" evidence="3">
    <location>
        <begin position="677"/>
        <end position="700"/>
    </location>
</feature>
<evidence type="ECO:0000256" key="3">
    <source>
        <dbReference type="SAM" id="MobiDB-lite"/>
    </source>
</evidence>
<evidence type="ECO:0000256" key="1">
    <source>
        <dbReference type="ARBA" id="ARBA00022737"/>
    </source>
</evidence>
<dbReference type="InterPro" id="IPR052318">
    <property type="entry name" value="CellDiv_DevSignal_Domain"/>
</dbReference>
<evidence type="ECO:0000313" key="4">
    <source>
        <dbReference type="Ensembl" id="ENSGWIP00000001094.1"/>
    </source>
</evidence>
<gene>
    <name evidence="4" type="primary">iqce</name>
</gene>
<feature type="region of interest" description="Disordered" evidence="3">
    <location>
        <begin position="1"/>
        <end position="53"/>
    </location>
</feature>
<reference evidence="4" key="3">
    <citation type="submission" date="2025-09" db="UniProtKB">
        <authorList>
            <consortium name="Ensembl"/>
        </authorList>
    </citation>
    <scope>IDENTIFICATION</scope>
</reference>
<feature type="compositionally biased region" description="Basic and acidic residues" evidence="3">
    <location>
        <begin position="520"/>
        <end position="530"/>
    </location>
</feature>
<evidence type="ECO:0008006" key="6">
    <source>
        <dbReference type="Google" id="ProtNLM"/>
    </source>
</evidence>
<feature type="compositionally biased region" description="Acidic residues" evidence="3">
    <location>
        <begin position="16"/>
        <end position="26"/>
    </location>
</feature>
<reference evidence="4" key="2">
    <citation type="submission" date="2025-08" db="UniProtKB">
        <authorList>
            <consortium name="Ensembl"/>
        </authorList>
    </citation>
    <scope>IDENTIFICATION</scope>
</reference>
<sequence>MFNSSAKMSLEASDVQTDEDCEELGEDGFSLPNDIPEKRRRRKKVTGKPPSQSKICLSSTLSKICSHRNKSYLVHFYSGSPYLSSLNVNPRRATVGAWRLPASPLGDNRDDTPGETSSARLSSILSNGHDCDITPELLKHTLSMRKSKHLLSASNGFAFTTSDYREKEDMYDEIIHLKKNLQVQKSDNRQMKVKVRRLEEENAKREKQIEELLDPTKGSEYTRSFVDKKREGSVVLNGLKQRILKLEQQCREKENALSNLQSDLRITNLEELKITADTYFQEIQRLKILLEAAEKSSRAESKCSLRQQKALSSTVHRLSDNLKQLQQENAVLREELNTDDPAGGIKGYRDWSKHRLLRRLLEVEKRWEGSKRHAQPVKSSSRLDQEVQTTLSESQGFSIATEAGVSVGTMTEEREELVSALMERLSQLEKEKADLQERLSCNNDEIKEIREEKKKLEREVARWKAEQEEQNSRRKQQDLEQLLARVTVLEAEKGKPPEAELSSDPALKTISSAVLEVTEERDAGCKHKEAEGDEDQSPVKDRRAKAALVIQTNWQKHRNKDLVMLQSVLRGHLLREAQLKERLRDAEKKCEDPPTASAGEDLDAEALIMLQSALRGHLSRCGHAIERSEFFVSTSMEHKLPSSSKRGSQSNPKVNRTGNDGDMMDLKEDLGSFSSTHELRVTSTNKAQAKQDCTSESVQTVDSDDSDDIIVSPSRPFRNREVLMA</sequence>
<feature type="coiled-coil region" evidence="2">
    <location>
        <begin position="411"/>
        <end position="492"/>
    </location>
</feature>
<keyword evidence="2" id="KW-0175">Coiled coil</keyword>
<name>A0A8C5D4M3_GOUWI</name>
<proteinExistence type="predicted"/>
<dbReference type="PANTHER" id="PTHR22590:SF3">
    <property type="entry name" value="IQ DOMAIN-CONTAINING PROTEIN E"/>
    <property type="match status" value="1"/>
</dbReference>
<accession>A0A8C5D4M3</accession>
<evidence type="ECO:0000313" key="5">
    <source>
        <dbReference type="Proteomes" id="UP000694680"/>
    </source>
</evidence>
<reference evidence="4" key="1">
    <citation type="submission" date="2020-06" db="EMBL/GenBank/DDBJ databases">
        <authorList>
            <consortium name="Wellcome Sanger Institute Data Sharing"/>
        </authorList>
    </citation>
    <scope>NUCLEOTIDE SEQUENCE [LARGE SCALE GENOMIC DNA]</scope>
</reference>
<dbReference type="Ensembl" id="ENSGWIT00000001185.1">
    <property type="protein sequence ID" value="ENSGWIP00000001094.1"/>
    <property type="gene ID" value="ENSGWIG00000000666.1"/>
</dbReference>